<evidence type="ECO:0000313" key="2">
    <source>
        <dbReference type="EMBL" id="THV13208.1"/>
    </source>
</evidence>
<evidence type="ECO:0000313" key="3">
    <source>
        <dbReference type="Proteomes" id="UP000307087"/>
    </source>
</evidence>
<dbReference type="Pfam" id="PF01636">
    <property type="entry name" value="APH"/>
    <property type="match status" value="1"/>
</dbReference>
<protein>
    <submittedName>
        <fullName evidence="2">Phosphotransferase</fullName>
    </submittedName>
</protein>
<name>A0A4S8NAD8_9ACTN</name>
<feature type="domain" description="Aminoglycoside phosphotransferase" evidence="1">
    <location>
        <begin position="126"/>
        <end position="235"/>
    </location>
</feature>
<comment type="caution">
    <text evidence="2">The sequence shown here is derived from an EMBL/GenBank/DDBJ whole genome shotgun (WGS) entry which is preliminary data.</text>
</comment>
<reference evidence="2 3" key="1">
    <citation type="journal article" date="2009" name="Int. J. Syst. Evol. Microbiol.">
        <title>Nocardioides caeni sp. nov., isolated from wastewater.</title>
        <authorList>
            <person name="Yoon J.H."/>
            <person name="Kang S.J."/>
            <person name="Park S."/>
            <person name="Kim W."/>
            <person name="Oh T.K."/>
        </authorList>
    </citation>
    <scope>NUCLEOTIDE SEQUENCE [LARGE SCALE GENOMIC DNA]</scope>
    <source>
        <strain evidence="2 3">DSM 23134</strain>
    </source>
</reference>
<dbReference type="OrthoDB" id="3816435at2"/>
<dbReference type="Gene3D" id="3.90.1200.10">
    <property type="match status" value="1"/>
</dbReference>
<proteinExistence type="predicted"/>
<dbReference type="InterPro" id="IPR002575">
    <property type="entry name" value="Aminoglycoside_PTrfase"/>
</dbReference>
<dbReference type="GO" id="GO:0016740">
    <property type="term" value="F:transferase activity"/>
    <property type="evidence" value="ECO:0007669"/>
    <property type="project" value="UniProtKB-KW"/>
</dbReference>
<evidence type="ECO:0000259" key="1">
    <source>
        <dbReference type="Pfam" id="PF01636"/>
    </source>
</evidence>
<gene>
    <name evidence="2" type="ORF">E9934_09530</name>
</gene>
<dbReference type="AlphaFoldDB" id="A0A4S8NAD8"/>
<dbReference type="InterPro" id="IPR011009">
    <property type="entry name" value="Kinase-like_dom_sf"/>
</dbReference>
<dbReference type="RefSeq" id="WP_136562669.1">
    <property type="nucleotide sequence ID" value="NZ_BAABLS010000010.1"/>
</dbReference>
<dbReference type="Proteomes" id="UP000307087">
    <property type="component" value="Unassembled WGS sequence"/>
</dbReference>
<keyword evidence="2" id="KW-0808">Transferase</keyword>
<dbReference type="EMBL" id="STGW01000005">
    <property type="protein sequence ID" value="THV13208.1"/>
    <property type="molecule type" value="Genomic_DNA"/>
</dbReference>
<sequence>MPSVSPWQPEPDWVALPGGSGTSTVGVWRTAHGGRPVVVKRLAAPEPGDPAVLSDPAQVGYWRREADVLLTGLTTATPGLRAAQASVEEDATGITITRDWVEESASSGLFLALSLGRFAGAGLGRPRFLATHLMADRLKRVARRGGWPTLARTTVADVADHLWSHRESMLARLDALPQVPQHGDPTDHNLPGRDGDDVVAIDWGTLGLGPAGGDLGYLSLSSREEFEPLLDAYLLGLPDELADRDEVVLGARIVAVYTALSRAEWALARVAGGEGALASKYRHPAVAPHLRALQRTFGHMEALLAL</sequence>
<dbReference type="SUPFAM" id="SSF56112">
    <property type="entry name" value="Protein kinase-like (PK-like)"/>
    <property type="match status" value="1"/>
</dbReference>
<organism evidence="2 3">
    <name type="scientific">Nocardioides caeni</name>
    <dbReference type="NCBI Taxonomy" id="574700"/>
    <lineage>
        <taxon>Bacteria</taxon>
        <taxon>Bacillati</taxon>
        <taxon>Actinomycetota</taxon>
        <taxon>Actinomycetes</taxon>
        <taxon>Propionibacteriales</taxon>
        <taxon>Nocardioidaceae</taxon>
        <taxon>Nocardioides</taxon>
    </lineage>
</organism>
<accession>A0A4S8NAD8</accession>
<keyword evidence="3" id="KW-1185">Reference proteome</keyword>